<dbReference type="Pfam" id="PF18158">
    <property type="entry name" value="AidB_N"/>
    <property type="match status" value="1"/>
</dbReference>
<keyword evidence="2" id="KW-0285">Flavoprotein</keyword>
<dbReference type="EMBL" id="JAKJXP020000003">
    <property type="protein sequence ID" value="KAK7757153.1"/>
    <property type="molecule type" value="Genomic_DNA"/>
</dbReference>
<proteinExistence type="inferred from homology"/>
<evidence type="ECO:0000259" key="5">
    <source>
        <dbReference type="Pfam" id="PF00441"/>
    </source>
</evidence>
<dbReference type="SUPFAM" id="SSF47203">
    <property type="entry name" value="Acyl-CoA dehydrogenase C-terminal domain-like"/>
    <property type="match status" value="1"/>
</dbReference>
<evidence type="ECO:0000256" key="1">
    <source>
        <dbReference type="ARBA" id="ARBA00009347"/>
    </source>
</evidence>
<dbReference type="SUPFAM" id="SSF56645">
    <property type="entry name" value="Acyl-CoA dehydrogenase NM domain-like"/>
    <property type="match status" value="1"/>
</dbReference>
<accession>A0AAN9UZE4</accession>
<feature type="compositionally biased region" description="Polar residues" evidence="4">
    <location>
        <begin position="1"/>
        <end position="12"/>
    </location>
</feature>
<gene>
    <name evidence="7" type="ORF">SLS62_000702</name>
</gene>
<dbReference type="InterPro" id="IPR009075">
    <property type="entry name" value="AcylCo_DH/oxidase_C"/>
</dbReference>
<feature type="region of interest" description="Disordered" evidence="4">
    <location>
        <begin position="1"/>
        <end position="47"/>
    </location>
</feature>
<comment type="similarity">
    <text evidence="1">Belongs to the acyl-CoA dehydrogenase family.</text>
</comment>
<organism evidence="7 8">
    <name type="scientific">Diatrype stigma</name>
    <dbReference type="NCBI Taxonomy" id="117547"/>
    <lineage>
        <taxon>Eukaryota</taxon>
        <taxon>Fungi</taxon>
        <taxon>Dikarya</taxon>
        <taxon>Ascomycota</taxon>
        <taxon>Pezizomycotina</taxon>
        <taxon>Sordariomycetes</taxon>
        <taxon>Xylariomycetidae</taxon>
        <taxon>Xylariales</taxon>
        <taxon>Diatrypaceae</taxon>
        <taxon>Diatrype</taxon>
    </lineage>
</organism>
<feature type="domain" description="Adaptive response protein AidB N-terminal" evidence="6">
    <location>
        <begin position="62"/>
        <end position="188"/>
    </location>
</feature>
<dbReference type="GO" id="GO:0003995">
    <property type="term" value="F:acyl-CoA dehydrogenase activity"/>
    <property type="evidence" value="ECO:0007669"/>
    <property type="project" value="TreeGrafter"/>
</dbReference>
<feature type="domain" description="Acyl-CoA dehydrogenase/oxidase C-terminal" evidence="5">
    <location>
        <begin position="478"/>
        <end position="554"/>
    </location>
</feature>
<dbReference type="PANTHER" id="PTHR42707">
    <property type="entry name" value="ACYL-COA DEHYDROGENASE"/>
    <property type="match status" value="1"/>
</dbReference>
<dbReference type="InterPro" id="IPR036250">
    <property type="entry name" value="AcylCo_DH-like_C"/>
</dbReference>
<dbReference type="Pfam" id="PF00441">
    <property type="entry name" value="Acyl-CoA_dh_1"/>
    <property type="match status" value="1"/>
</dbReference>
<dbReference type="PANTHER" id="PTHR42707:SF2">
    <property type="entry name" value="ACD11 DEHYDROGENASE"/>
    <property type="match status" value="1"/>
</dbReference>
<dbReference type="Gene3D" id="2.40.110.20">
    <property type="match status" value="1"/>
</dbReference>
<dbReference type="InterPro" id="IPR052904">
    <property type="entry name" value="Acyl-CoA_dehydrogenase-like"/>
</dbReference>
<name>A0AAN9UZE4_9PEZI</name>
<evidence type="ECO:0000256" key="2">
    <source>
        <dbReference type="ARBA" id="ARBA00022630"/>
    </source>
</evidence>
<dbReference type="Proteomes" id="UP001320420">
    <property type="component" value="Unassembled WGS sequence"/>
</dbReference>
<reference evidence="7 8" key="1">
    <citation type="submission" date="2024-02" db="EMBL/GenBank/DDBJ databases">
        <title>De novo assembly and annotation of 12 fungi associated with fruit tree decline syndrome in Ontario, Canada.</title>
        <authorList>
            <person name="Sulman M."/>
            <person name="Ellouze W."/>
            <person name="Ilyukhin E."/>
        </authorList>
    </citation>
    <scope>NUCLEOTIDE SEQUENCE [LARGE SCALE GENOMIC DNA]</scope>
    <source>
        <strain evidence="7 8">M11/M66-122</strain>
    </source>
</reference>
<evidence type="ECO:0000256" key="4">
    <source>
        <dbReference type="SAM" id="MobiDB-lite"/>
    </source>
</evidence>
<feature type="compositionally biased region" description="Low complexity" evidence="4">
    <location>
        <begin position="26"/>
        <end position="37"/>
    </location>
</feature>
<dbReference type="AlphaFoldDB" id="A0AAN9UZE4"/>
<keyword evidence="3" id="KW-0274">FAD</keyword>
<evidence type="ECO:0000313" key="7">
    <source>
        <dbReference type="EMBL" id="KAK7757153.1"/>
    </source>
</evidence>
<keyword evidence="8" id="KW-1185">Reference proteome</keyword>
<evidence type="ECO:0008006" key="9">
    <source>
        <dbReference type="Google" id="ProtNLM"/>
    </source>
</evidence>
<dbReference type="InterPro" id="IPR009100">
    <property type="entry name" value="AcylCoA_DH/oxidase_NM_dom_sf"/>
</dbReference>
<feature type="region of interest" description="Disordered" evidence="4">
    <location>
        <begin position="218"/>
        <end position="238"/>
    </location>
</feature>
<comment type="caution">
    <text evidence="7">The sequence shown here is derived from an EMBL/GenBank/DDBJ whole genome shotgun (WGS) entry which is preliminary data.</text>
</comment>
<evidence type="ECO:0000259" key="6">
    <source>
        <dbReference type="Pfam" id="PF18158"/>
    </source>
</evidence>
<evidence type="ECO:0000313" key="8">
    <source>
        <dbReference type="Proteomes" id="UP001320420"/>
    </source>
</evidence>
<sequence length="701" mass="77218">MDALRSSSSQDGFFQETPILEPLYTSPRQLPPSQQQRAGSTDPRKASDDVTLARVLHLYLPVDKKGQEKPAQTIHNLARRSLNPDVLAHAVDAEVNHPVLKPFTTFGQENKNDPLWTTAGWRELKRIGHQEGVVAVGYEGEGGDYHAVSWVNRRVHQFGLIHVWTCTATMTTCPMAMTDGAAKLLRSHLDDRDGDQPGLRGVLREVYRRLVSRDPSEAWTSGQWMTERTGGSDVSGTETVARRLTEKELEEDRGQGHDRDAHGMPLGPWRIDGFKWFSSATDSDATLMLAQTGQGLGLFLAPMRRLAPSTPQRQQHTGHKPATELNGIRIQKLKDKLGTKSLPTAELELHGVRAWLIGRPSQGVREIATILTLTRLHTAAAAVGYWSRGLQASRAYARVRRVRGGLLLRDSAQHVRWMADNAVRYAAATHFSFLGHALLGAAEQEEWYGCGCGAAVQPARSQGEASASLLLVPRDAAERSALFRLLTPAIKAQVSVAAVLGLREHVEGLGGVGYCENNEDGGLLNLAKVFRDALVGPIWEGTVSVMAEDVVRVMTDRRIGGGQVVLNVFAPWVRRILADSRISGSDGGFPRESATIEHRLDILVEIEKVCDKEELLFRGRQLLEHLEAVTCSVLLLYDASTDGDEVATEIARRWVRSKALPGSRLAVALSSANWREEFAMDRKIFLGKEDSATPTRTLEKL</sequence>
<evidence type="ECO:0000256" key="3">
    <source>
        <dbReference type="ARBA" id="ARBA00022827"/>
    </source>
</evidence>
<protein>
    <recommendedName>
        <fullName evidence="9">Acyl-CoA dehydrogenase</fullName>
    </recommendedName>
</protein>
<dbReference type="InterPro" id="IPR041504">
    <property type="entry name" value="AidB_N"/>
</dbReference>
<dbReference type="Gene3D" id="1.20.140.10">
    <property type="entry name" value="Butyryl-CoA Dehydrogenase, subunit A, domain 3"/>
    <property type="match status" value="1"/>
</dbReference>